<evidence type="ECO:0000256" key="1">
    <source>
        <dbReference type="ARBA" id="ARBA00004571"/>
    </source>
</evidence>
<dbReference type="Pfam" id="PF00593">
    <property type="entry name" value="TonB_dep_Rec_b-barrel"/>
    <property type="match status" value="1"/>
</dbReference>
<proteinExistence type="inferred from homology"/>
<dbReference type="InterPro" id="IPR036942">
    <property type="entry name" value="Beta-barrel_TonB_sf"/>
</dbReference>
<dbReference type="RefSeq" id="WP_377374274.1">
    <property type="nucleotide sequence ID" value="NZ_JBHSSW010000002.1"/>
</dbReference>
<dbReference type="PANTHER" id="PTHR32552">
    <property type="entry name" value="FERRICHROME IRON RECEPTOR-RELATED"/>
    <property type="match status" value="1"/>
</dbReference>
<evidence type="ECO:0000256" key="6">
    <source>
        <dbReference type="ARBA" id="ARBA00023004"/>
    </source>
</evidence>
<evidence type="ECO:0000256" key="13">
    <source>
        <dbReference type="SAM" id="SignalP"/>
    </source>
</evidence>
<feature type="chain" id="PRO_5045299387" evidence="13">
    <location>
        <begin position="25"/>
        <end position="769"/>
    </location>
</feature>
<evidence type="ECO:0000256" key="3">
    <source>
        <dbReference type="ARBA" id="ARBA00022452"/>
    </source>
</evidence>
<dbReference type="SUPFAM" id="SSF56935">
    <property type="entry name" value="Porins"/>
    <property type="match status" value="1"/>
</dbReference>
<keyword evidence="9 11" id="KW-0472">Membrane</keyword>
<protein>
    <submittedName>
        <fullName evidence="16">TonB-dependent receptor</fullName>
    </submittedName>
</protein>
<dbReference type="InterPro" id="IPR018247">
    <property type="entry name" value="EF_Hand_1_Ca_BS"/>
</dbReference>
<dbReference type="PROSITE" id="PS52016">
    <property type="entry name" value="TONB_DEPENDENT_REC_3"/>
    <property type="match status" value="1"/>
</dbReference>
<keyword evidence="6" id="KW-0408">Iron</keyword>
<dbReference type="EMBL" id="JBHSSW010000002">
    <property type="protein sequence ID" value="MFC6196621.1"/>
    <property type="molecule type" value="Genomic_DNA"/>
</dbReference>
<evidence type="ECO:0000256" key="7">
    <source>
        <dbReference type="ARBA" id="ARBA00023065"/>
    </source>
</evidence>
<evidence type="ECO:0000313" key="16">
    <source>
        <dbReference type="EMBL" id="MFC6196621.1"/>
    </source>
</evidence>
<dbReference type="PROSITE" id="PS00018">
    <property type="entry name" value="EF_HAND_1"/>
    <property type="match status" value="1"/>
</dbReference>
<dbReference type="InterPro" id="IPR012910">
    <property type="entry name" value="Plug_dom"/>
</dbReference>
<gene>
    <name evidence="16" type="ORF">ACFQDM_00950</name>
</gene>
<dbReference type="Pfam" id="PF07715">
    <property type="entry name" value="Plug"/>
    <property type="match status" value="1"/>
</dbReference>
<comment type="similarity">
    <text evidence="11 12">Belongs to the TonB-dependent receptor family.</text>
</comment>
<keyword evidence="17" id="KW-1185">Reference proteome</keyword>
<organism evidence="16 17">
    <name type="scientific">Ponticaulis profundi</name>
    <dbReference type="NCBI Taxonomy" id="2665222"/>
    <lineage>
        <taxon>Bacteria</taxon>
        <taxon>Pseudomonadati</taxon>
        <taxon>Pseudomonadota</taxon>
        <taxon>Alphaproteobacteria</taxon>
        <taxon>Hyphomonadales</taxon>
        <taxon>Hyphomonadaceae</taxon>
        <taxon>Ponticaulis</taxon>
    </lineage>
</organism>
<keyword evidence="3 11" id="KW-1134">Transmembrane beta strand</keyword>
<evidence type="ECO:0000256" key="5">
    <source>
        <dbReference type="ARBA" id="ARBA00022692"/>
    </source>
</evidence>
<evidence type="ECO:0000256" key="9">
    <source>
        <dbReference type="ARBA" id="ARBA00023136"/>
    </source>
</evidence>
<evidence type="ECO:0000256" key="8">
    <source>
        <dbReference type="ARBA" id="ARBA00023077"/>
    </source>
</evidence>
<keyword evidence="4" id="KW-0410">Iron transport</keyword>
<keyword evidence="10 11" id="KW-0998">Cell outer membrane</keyword>
<evidence type="ECO:0000256" key="10">
    <source>
        <dbReference type="ARBA" id="ARBA00023237"/>
    </source>
</evidence>
<dbReference type="PANTHER" id="PTHR32552:SF81">
    <property type="entry name" value="TONB-DEPENDENT OUTER MEMBRANE RECEPTOR"/>
    <property type="match status" value="1"/>
</dbReference>
<keyword evidence="2 11" id="KW-0813">Transport</keyword>
<dbReference type="Proteomes" id="UP001596303">
    <property type="component" value="Unassembled WGS sequence"/>
</dbReference>
<dbReference type="InterPro" id="IPR039426">
    <property type="entry name" value="TonB-dep_rcpt-like"/>
</dbReference>
<evidence type="ECO:0000313" key="17">
    <source>
        <dbReference type="Proteomes" id="UP001596303"/>
    </source>
</evidence>
<evidence type="ECO:0000256" key="12">
    <source>
        <dbReference type="RuleBase" id="RU003357"/>
    </source>
</evidence>
<dbReference type="Gene3D" id="2.40.170.20">
    <property type="entry name" value="TonB-dependent receptor, beta-barrel domain"/>
    <property type="match status" value="1"/>
</dbReference>
<keyword evidence="7" id="KW-0406">Ion transport</keyword>
<comment type="caution">
    <text evidence="16">The sequence shown here is derived from an EMBL/GenBank/DDBJ whole genome shotgun (WGS) entry which is preliminary data.</text>
</comment>
<reference evidence="17" key="1">
    <citation type="journal article" date="2019" name="Int. J. Syst. Evol. Microbiol.">
        <title>The Global Catalogue of Microorganisms (GCM) 10K type strain sequencing project: providing services to taxonomists for standard genome sequencing and annotation.</title>
        <authorList>
            <consortium name="The Broad Institute Genomics Platform"/>
            <consortium name="The Broad Institute Genome Sequencing Center for Infectious Disease"/>
            <person name="Wu L."/>
            <person name="Ma J."/>
        </authorList>
    </citation>
    <scope>NUCLEOTIDE SEQUENCE [LARGE SCALE GENOMIC DNA]</scope>
    <source>
        <strain evidence="17">CGMCC-1.15741</strain>
    </source>
</reference>
<comment type="subcellular location">
    <subcellularLocation>
        <location evidence="1 11">Cell outer membrane</location>
        <topology evidence="1 11">Multi-pass membrane protein</topology>
    </subcellularLocation>
</comment>
<evidence type="ECO:0000256" key="11">
    <source>
        <dbReference type="PROSITE-ProRule" id="PRU01360"/>
    </source>
</evidence>
<sequence>MGYKDLITSCASAALLAISFNATAQETDAEAPAERESAVARVLNKVTVSATKKADVEDVQTVPVSVTAFNEDTLEALKVRDLQSLSYSSPNVSLDDLGTSRGTQNFSIRGLGINSSIPSIDPAVGVFVDGIYLGVNNGLVMDLFDLESVEILRGPQGLLFGRNTTGGAVLVNTGNPTDEFRAKARVAVDGPVDSGRGGPNTYVQGLVSGPIVEGKLNGKIGAYYNGDEGYFKNLFNGDNQGEAQTYIVRGALEWFASDTVTFLAKAEHFQSRGDGAATKNRGVFERDNFDFAIDAPGEYDSETTFATLRTDIDVDFGNGTITNILGYRSFEGTTLGDIDALPAFLFHSNTEMEQEQISNELRYAGTFGKAEVTTGLFYFDQEVTYTEVRDLPPRSPLTFYGGGRQDHQVLGIFGQVDYNFTPDFVGILGLRYSKETKDAGITYIRPRPACSVVDGTCPTDGTNGFIPGESNGFEDDDSWSNWTPRLGFQYFYNDATQFYGSYTKGYRSGGYNFRITNPAAFEELFPADASRAFDEEEVDSFELGVKYETDDGRGQLNTSVFLNKIKNMQREVNLSSPTLGIVQNIVNTADADILGLEVEGRYAFTDNFLMTANIGLIDAEYQDVDADISGDGAVDGEDLALAIPRVPEATYGIGFIYDLDLGAYGSLVSRANFQHKDEFAYTDTNFGWIPEHDELSANITWNTAYNGLSLSLYGNNLLDEVTAGGDTQIPFGGDLSNGVDRPFDEYPSAGTFYPLKKGRVVGLELVYEY</sequence>
<dbReference type="InterPro" id="IPR000531">
    <property type="entry name" value="Beta-barrel_TonB"/>
</dbReference>
<keyword evidence="8 12" id="KW-0798">TonB box</keyword>
<keyword evidence="13" id="KW-0732">Signal</keyword>
<feature type="domain" description="TonB-dependent receptor-like beta-barrel" evidence="14">
    <location>
        <begin position="272"/>
        <end position="717"/>
    </location>
</feature>
<evidence type="ECO:0000259" key="14">
    <source>
        <dbReference type="Pfam" id="PF00593"/>
    </source>
</evidence>
<evidence type="ECO:0000256" key="2">
    <source>
        <dbReference type="ARBA" id="ARBA00022448"/>
    </source>
</evidence>
<feature type="domain" description="TonB-dependent receptor plug" evidence="15">
    <location>
        <begin position="59"/>
        <end position="168"/>
    </location>
</feature>
<keyword evidence="5 11" id="KW-0812">Transmembrane</keyword>
<feature type="signal peptide" evidence="13">
    <location>
        <begin position="1"/>
        <end position="24"/>
    </location>
</feature>
<evidence type="ECO:0000259" key="15">
    <source>
        <dbReference type="Pfam" id="PF07715"/>
    </source>
</evidence>
<accession>A0ABW1S4Q8</accession>
<evidence type="ECO:0000256" key="4">
    <source>
        <dbReference type="ARBA" id="ARBA00022496"/>
    </source>
</evidence>
<keyword evidence="16" id="KW-0675">Receptor</keyword>
<name>A0ABW1S4Q8_9PROT</name>